<keyword evidence="6" id="KW-0472">Membrane</keyword>
<dbReference type="NCBIfam" id="NF004045">
    <property type="entry name" value="PRK05562.1"/>
    <property type="match status" value="1"/>
</dbReference>
<dbReference type="PANTHER" id="PTHR35330:SF1">
    <property type="entry name" value="SIROHEME BIOSYNTHESIS PROTEIN MET8"/>
    <property type="match status" value="1"/>
</dbReference>
<dbReference type="Gene3D" id="3.40.50.720">
    <property type="entry name" value="NAD(P)-binding Rossmann-like Domain"/>
    <property type="match status" value="1"/>
</dbReference>
<evidence type="ECO:0000256" key="6">
    <source>
        <dbReference type="SAM" id="Phobius"/>
    </source>
</evidence>
<dbReference type="EMBL" id="CP018335">
    <property type="protein sequence ID" value="APM40152.1"/>
    <property type="molecule type" value="Genomic_DNA"/>
</dbReference>
<reference evidence="7 8" key="1">
    <citation type="submission" date="2016-12" db="EMBL/GenBank/DDBJ databases">
        <title>Complete genome sequence of Clostridium kluyveri JZZ isolated from the pit mud of a Chinese flavor liquor-making factory.</title>
        <authorList>
            <person name="Wang Y."/>
        </authorList>
    </citation>
    <scope>NUCLEOTIDE SEQUENCE [LARGE SCALE GENOMIC DNA]</scope>
    <source>
        <strain evidence="7 8">JZZ</strain>
    </source>
</reference>
<protein>
    <recommendedName>
        <fullName evidence="2">precorrin-2 dehydrogenase</fullName>
        <ecNumber evidence="2">1.3.1.76</ecNumber>
    </recommendedName>
</protein>
<comment type="pathway">
    <text evidence="1">Porphyrin-containing compound metabolism; siroheme biosynthesis; sirohydrochlorin from precorrin-2: step 1/1.</text>
</comment>
<proteinExistence type="predicted"/>
<dbReference type="Proteomes" id="UP000184604">
    <property type="component" value="Chromosome"/>
</dbReference>
<keyword evidence="6" id="KW-1133">Transmembrane helix</keyword>
<dbReference type="InterPro" id="IPR036291">
    <property type="entry name" value="NAD(P)-bd_dom_sf"/>
</dbReference>
<dbReference type="SUPFAM" id="SSF51735">
    <property type="entry name" value="NAD(P)-binding Rossmann-fold domains"/>
    <property type="match status" value="1"/>
</dbReference>
<dbReference type="GO" id="GO:0043115">
    <property type="term" value="F:precorrin-2 dehydrogenase activity"/>
    <property type="evidence" value="ECO:0007669"/>
    <property type="project" value="UniProtKB-EC"/>
</dbReference>
<evidence type="ECO:0000256" key="3">
    <source>
        <dbReference type="ARBA" id="ARBA00023002"/>
    </source>
</evidence>
<evidence type="ECO:0000256" key="1">
    <source>
        <dbReference type="ARBA" id="ARBA00005010"/>
    </source>
</evidence>
<evidence type="ECO:0000256" key="5">
    <source>
        <dbReference type="ARBA" id="ARBA00023244"/>
    </source>
</evidence>
<dbReference type="EC" id="1.3.1.76" evidence="2"/>
<keyword evidence="3" id="KW-0560">Oxidoreductase</keyword>
<dbReference type="InterPro" id="IPR028161">
    <property type="entry name" value="Met8-like"/>
</dbReference>
<evidence type="ECO:0000313" key="7">
    <source>
        <dbReference type="EMBL" id="APM40152.1"/>
    </source>
</evidence>
<evidence type="ECO:0000256" key="2">
    <source>
        <dbReference type="ARBA" id="ARBA00012400"/>
    </source>
</evidence>
<dbReference type="PANTHER" id="PTHR35330">
    <property type="entry name" value="SIROHEME BIOSYNTHESIS PROTEIN MET8"/>
    <property type="match status" value="1"/>
</dbReference>
<dbReference type="SUPFAM" id="SSF75615">
    <property type="entry name" value="Siroheme synthase middle domains-like"/>
    <property type="match status" value="1"/>
</dbReference>
<name>A0A1L5FAX8_CLOKL</name>
<evidence type="ECO:0000256" key="4">
    <source>
        <dbReference type="ARBA" id="ARBA00023027"/>
    </source>
</evidence>
<keyword evidence="6" id="KW-0812">Transmembrane</keyword>
<gene>
    <name evidence="7" type="ORF">BS101_16080</name>
</gene>
<dbReference type="AlphaFoldDB" id="A0A1L5FAX8"/>
<dbReference type="RefSeq" id="WP_073539758.1">
    <property type="nucleotide sequence ID" value="NZ_CP018335.1"/>
</dbReference>
<accession>A0A1L5FAX8</accession>
<dbReference type="Pfam" id="PF13241">
    <property type="entry name" value="NAD_binding_7"/>
    <property type="match status" value="1"/>
</dbReference>
<feature type="transmembrane region" description="Helical" evidence="6">
    <location>
        <begin position="12"/>
        <end position="34"/>
    </location>
</feature>
<dbReference type="GO" id="GO:0019354">
    <property type="term" value="P:siroheme biosynthetic process"/>
    <property type="evidence" value="ECO:0007669"/>
    <property type="project" value="UniProtKB-UniPathway"/>
</dbReference>
<keyword evidence="4" id="KW-0520">NAD</keyword>
<keyword evidence="5" id="KW-0627">Porphyrin biosynthesis</keyword>
<organism evidence="7 8">
    <name type="scientific">Clostridium kluyveri</name>
    <dbReference type="NCBI Taxonomy" id="1534"/>
    <lineage>
        <taxon>Bacteria</taxon>
        <taxon>Bacillati</taxon>
        <taxon>Bacillota</taxon>
        <taxon>Clostridia</taxon>
        <taxon>Eubacteriales</taxon>
        <taxon>Clostridiaceae</taxon>
        <taxon>Clostridium</taxon>
    </lineage>
</organism>
<dbReference type="GO" id="GO:0004325">
    <property type="term" value="F:ferrochelatase activity"/>
    <property type="evidence" value="ECO:0007669"/>
    <property type="project" value="InterPro"/>
</dbReference>
<evidence type="ECO:0000313" key="8">
    <source>
        <dbReference type="Proteomes" id="UP000184604"/>
    </source>
</evidence>
<dbReference type="OrthoDB" id="1715866at2"/>
<dbReference type="UniPathway" id="UPA00262">
    <property type="reaction ID" value="UER00222"/>
</dbReference>
<sequence>MKKNIQENNVPILISLLSSKIKVIIIGGGAASYIKSENFVMKGCQVYILSENFMGSFDNIKKHLNVTLIKEKYDVHHIVDKHIVVIATDDEKVNSTIRQHCRELCKIYVDATDSKEGNCIIPCHRSTENISIGVNTKGVSPITSIFIADKLINYIKKYDNFVEFSSKVRNSISKMEYRKVIMNFISTDDFYFFYKKGKACIVIEMFYK</sequence>